<dbReference type="EMBL" id="KI297748">
    <property type="protein sequence ID" value="ERZ99711.1"/>
    <property type="molecule type" value="Genomic_DNA"/>
</dbReference>
<organism evidence="2">
    <name type="scientific">Rhizophagus irregularis (strain DAOM 181602 / DAOM 197198 / MUCL 43194)</name>
    <name type="common">Arbuscular mycorrhizal fungus</name>
    <name type="synonym">Glomus intraradices</name>
    <dbReference type="NCBI Taxonomy" id="747089"/>
    <lineage>
        <taxon>Eukaryota</taxon>
        <taxon>Fungi</taxon>
        <taxon>Fungi incertae sedis</taxon>
        <taxon>Mucoromycota</taxon>
        <taxon>Glomeromycotina</taxon>
        <taxon>Glomeromycetes</taxon>
        <taxon>Glomerales</taxon>
        <taxon>Glomeraceae</taxon>
        <taxon>Rhizophagus</taxon>
    </lineage>
</organism>
<gene>
    <name evidence="2" type="ORF">GLOINDRAFT_9230</name>
</gene>
<dbReference type="AlphaFoldDB" id="U9SX62"/>
<sequence length="66" mass="7329">MPFAIPIKPWPCDTSARKIPNKAINRSDLNPNNEASSSSNDQIPNKTNNSNSLNDPNKANDYWTIS</sequence>
<accession>U9SX62</accession>
<dbReference type="HOGENOM" id="CLU_2832496_0_0_1"/>
<dbReference type="VEuPathDB" id="FungiDB:RhiirFUN_000879"/>
<feature type="region of interest" description="Disordered" evidence="1">
    <location>
        <begin position="1"/>
        <end position="66"/>
    </location>
</feature>
<evidence type="ECO:0000313" key="2">
    <source>
        <dbReference type="EMBL" id="ERZ99711.1"/>
    </source>
</evidence>
<reference evidence="2" key="1">
    <citation type="submission" date="2013-07" db="EMBL/GenBank/DDBJ databases">
        <title>The genome of an arbuscular mycorrhizal fungus provides insights into the evolution of the oldest plant symbiosis.</title>
        <authorList>
            <consortium name="DOE Joint Genome Institute"/>
            <person name="Tisserant E."/>
            <person name="Malbreil M."/>
            <person name="Kuo A."/>
            <person name="Kohler A."/>
            <person name="Symeonidi A."/>
            <person name="Balestrini R."/>
            <person name="Charron P."/>
            <person name="Duensing N."/>
            <person name="Frei-dit-Frey N."/>
            <person name="Gianinazzi-Pearson V."/>
            <person name="Gilbert B."/>
            <person name="Handa Y."/>
            <person name="Hijri M."/>
            <person name="Kaul R."/>
            <person name="Kawaguchi M."/>
            <person name="Krajinski F."/>
            <person name="Lammers P."/>
            <person name="Lapierre D."/>
            <person name="Masclaux F.G."/>
            <person name="Murat C."/>
            <person name="Morin E."/>
            <person name="Ndikumana S."/>
            <person name="Pagni M."/>
            <person name="Petitpierre D."/>
            <person name="Requena N."/>
            <person name="Rosikiewicz P."/>
            <person name="Riley R."/>
            <person name="Saito K."/>
            <person name="San Clemente H."/>
            <person name="Shapiro H."/>
            <person name="van Tuinen D."/>
            <person name="Becard G."/>
            <person name="Bonfante P."/>
            <person name="Paszkowski U."/>
            <person name="Shachar-Hill Y."/>
            <person name="Young J.P."/>
            <person name="Sanders I.R."/>
            <person name="Henrissat B."/>
            <person name="Rensing S.A."/>
            <person name="Grigoriev I.V."/>
            <person name="Corradi N."/>
            <person name="Roux C."/>
            <person name="Martin F."/>
        </authorList>
    </citation>
    <scope>NUCLEOTIDE SEQUENCE</scope>
    <source>
        <strain evidence="2">DAOM 197198</strain>
    </source>
</reference>
<proteinExistence type="predicted"/>
<name>U9SX62_RHIID</name>
<evidence type="ECO:0000256" key="1">
    <source>
        <dbReference type="SAM" id="MobiDB-lite"/>
    </source>
</evidence>
<feature type="compositionally biased region" description="Polar residues" evidence="1">
    <location>
        <begin position="27"/>
        <end position="66"/>
    </location>
</feature>
<protein>
    <submittedName>
        <fullName evidence="2">Uncharacterized protein</fullName>
    </submittedName>
</protein>